<name>A0ABR7QHL3_9FLAO</name>
<dbReference type="RefSeq" id="WP_187581358.1">
    <property type="nucleotide sequence ID" value="NZ_JACLHY010000001.1"/>
</dbReference>
<evidence type="ECO:0000313" key="2">
    <source>
        <dbReference type="EMBL" id="MBC8766683.1"/>
    </source>
</evidence>
<proteinExistence type="predicted"/>
<gene>
    <name evidence="2" type="ORF">H4O18_01630</name>
</gene>
<keyword evidence="1" id="KW-0812">Transmembrane</keyword>
<keyword evidence="1" id="KW-0472">Membrane</keyword>
<feature type="transmembrane region" description="Helical" evidence="1">
    <location>
        <begin position="7"/>
        <end position="25"/>
    </location>
</feature>
<comment type="caution">
    <text evidence="2">The sequence shown here is derived from an EMBL/GenBank/DDBJ whole genome shotgun (WGS) entry which is preliminary data.</text>
</comment>
<keyword evidence="1" id="KW-1133">Transmembrane helix</keyword>
<sequence length="68" mass="7492">MSKRTTNILGIVIAVIAGTYFNIMMCNNCSSEIDDISSVENSEVIDNSNTVVEKKQKKTLINITNPNL</sequence>
<evidence type="ECO:0000256" key="1">
    <source>
        <dbReference type="SAM" id="Phobius"/>
    </source>
</evidence>
<accession>A0ABR7QHL3</accession>
<dbReference type="Proteomes" id="UP000618952">
    <property type="component" value="Unassembled WGS sequence"/>
</dbReference>
<reference evidence="2 3" key="1">
    <citation type="submission" date="2020-08" db="EMBL/GenBank/DDBJ databases">
        <title>Arenibacter gaetbuli sp. nov., isolated from a sand dune.</title>
        <authorList>
            <person name="Park S."/>
            <person name="Yoon J.-H."/>
        </authorList>
    </citation>
    <scope>NUCLEOTIDE SEQUENCE [LARGE SCALE GENOMIC DNA]</scope>
    <source>
        <strain evidence="2 3">BSSL-BM3</strain>
    </source>
</reference>
<dbReference type="EMBL" id="JACLHY010000001">
    <property type="protein sequence ID" value="MBC8766683.1"/>
    <property type="molecule type" value="Genomic_DNA"/>
</dbReference>
<organism evidence="2 3">
    <name type="scientific">Arenibacter arenosicollis</name>
    <dbReference type="NCBI Taxonomy" id="2762274"/>
    <lineage>
        <taxon>Bacteria</taxon>
        <taxon>Pseudomonadati</taxon>
        <taxon>Bacteroidota</taxon>
        <taxon>Flavobacteriia</taxon>
        <taxon>Flavobacteriales</taxon>
        <taxon>Flavobacteriaceae</taxon>
        <taxon>Arenibacter</taxon>
    </lineage>
</organism>
<evidence type="ECO:0000313" key="3">
    <source>
        <dbReference type="Proteomes" id="UP000618952"/>
    </source>
</evidence>
<protein>
    <submittedName>
        <fullName evidence="2">Uncharacterized protein</fullName>
    </submittedName>
</protein>
<keyword evidence="3" id="KW-1185">Reference proteome</keyword>